<evidence type="ECO:0000256" key="8">
    <source>
        <dbReference type="ARBA" id="ARBA00023004"/>
    </source>
</evidence>
<dbReference type="NCBIfam" id="TIGR01263">
    <property type="entry name" value="4HPPD"/>
    <property type="match status" value="1"/>
</dbReference>
<dbReference type="GO" id="GO:0006572">
    <property type="term" value="P:L-tyrosine catabolic process"/>
    <property type="evidence" value="ECO:0007669"/>
    <property type="project" value="UniProtKB-KW"/>
</dbReference>
<evidence type="ECO:0000259" key="10">
    <source>
        <dbReference type="PROSITE" id="PS51819"/>
    </source>
</evidence>
<comment type="cofactor">
    <cofactor evidence="1">
        <name>Fe cation</name>
        <dbReference type="ChEBI" id="CHEBI:24875"/>
    </cofactor>
</comment>
<dbReference type="Pfam" id="PF00903">
    <property type="entry name" value="Glyoxalase"/>
    <property type="match status" value="1"/>
</dbReference>
<dbReference type="PANTHER" id="PTHR11959:SF1">
    <property type="entry name" value="4-HYDROXYPHENYLPYRUVATE DIOXYGENASE"/>
    <property type="match status" value="1"/>
</dbReference>
<dbReference type="InterPro" id="IPR041736">
    <property type="entry name" value="4OHPhenylPyrv_dOase_N"/>
</dbReference>
<evidence type="ECO:0000256" key="4">
    <source>
        <dbReference type="ARBA" id="ARBA00013222"/>
    </source>
</evidence>
<comment type="caution">
    <text evidence="11">The sequence shown here is derived from an EMBL/GenBank/DDBJ whole genome shotgun (WGS) entry which is preliminary data.</text>
</comment>
<dbReference type="OrthoDB" id="414569at2759"/>
<evidence type="ECO:0000256" key="9">
    <source>
        <dbReference type="ARBA" id="ARBA00023232"/>
    </source>
</evidence>
<keyword evidence="9" id="KW-0585">Phenylalanine catabolism</keyword>
<dbReference type="AlphaFoldDB" id="A0A507DJ60"/>
<dbReference type="InterPro" id="IPR029068">
    <property type="entry name" value="Glyas_Bleomycin-R_OHBP_Dase"/>
</dbReference>
<dbReference type="PROSITE" id="PS51819">
    <property type="entry name" value="VOC"/>
    <property type="match status" value="1"/>
</dbReference>
<dbReference type="Proteomes" id="UP000320333">
    <property type="component" value="Unassembled WGS sequence"/>
</dbReference>
<dbReference type="PANTHER" id="PTHR11959">
    <property type="entry name" value="4-HYDROXYPHENYLPYRUVATE DIOXYGENASE"/>
    <property type="match status" value="1"/>
</dbReference>
<evidence type="ECO:0000256" key="5">
    <source>
        <dbReference type="ARBA" id="ARBA00022723"/>
    </source>
</evidence>
<evidence type="ECO:0000313" key="11">
    <source>
        <dbReference type="EMBL" id="TPX51546.1"/>
    </source>
</evidence>
<keyword evidence="8" id="KW-0408">Iron</keyword>
<dbReference type="Gene3D" id="3.10.180.10">
    <property type="entry name" value="2,3-Dihydroxybiphenyl 1,2-Dioxygenase, domain 1"/>
    <property type="match status" value="2"/>
</dbReference>
<keyword evidence="6" id="KW-0677">Repeat</keyword>
<feature type="domain" description="VOC" evidence="10">
    <location>
        <begin position="71"/>
        <end position="229"/>
    </location>
</feature>
<sequence length="281" mass="31659">KAVERGAKNIRSPVELKDEHGTVVVATVSTYGDVEHTFVQRTGYTGAFLPGFIASPEDPLTKFLPATDLLRIDHCVGNQPDNEMVPACNLYETAFDFHRFWSVDDKQIHTEYSALRSIVMADYDEVVKMPINEPAMGKKKSQIQEYVEYNAGAGVQHIALRTNDIIKSVSNLRARGVEFLSIPKSYYENLAIRLQTSKCNVVEPMAVLEQLSILVDFDEEGYLLQIFTKPVEDRPTLFIEIIQRANNEGFGAGNFKALFESIELEQAKRGNDINEDYKIVC</sequence>
<evidence type="ECO:0000256" key="2">
    <source>
        <dbReference type="ARBA" id="ARBA00005162"/>
    </source>
</evidence>
<dbReference type="UniPathway" id="UPA00139">
    <property type="reaction ID" value="UER00362"/>
</dbReference>
<dbReference type="InterPro" id="IPR041735">
    <property type="entry name" value="4OHPhenylPyrv_dOase_C"/>
</dbReference>
<dbReference type="SUPFAM" id="SSF54593">
    <property type="entry name" value="Glyoxalase/Bleomycin resistance protein/Dihydroxybiphenyl dioxygenase"/>
    <property type="match status" value="1"/>
</dbReference>
<keyword evidence="5" id="KW-0479">Metal-binding</keyword>
<dbReference type="STRING" id="246404.A0A507DJ60"/>
<protein>
    <recommendedName>
        <fullName evidence="4">4-hydroxyphenylpyruvate dioxygenase</fullName>
        <ecNumber evidence="4">1.13.11.27</ecNumber>
    </recommendedName>
</protein>
<evidence type="ECO:0000256" key="6">
    <source>
        <dbReference type="ARBA" id="ARBA00022737"/>
    </source>
</evidence>
<feature type="non-terminal residue" evidence="11">
    <location>
        <position position="1"/>
    </location>
</feature>
<dbReference type="GO" id="GO:0046872">
    <property type="term" value="F:metal ion binding"/>
    <property type="evidence" value="ECO:0007669"/>
    <property type="project" value="UniProtKB-KW"/>
</dbReference>
<dbReference type="EMBL" id="QEAP01001118">
    <property type="protein sequence ID" value="TPX51546.1"/>
    <property type="molecule type" value="Genomic_DNA"/>
</dbReference>
<proteinExistence type="inferred from homology"/>
<dbReference type="FunFam" id="3.10.180.10:FF:000001">
    <property type="entry name" value="4-hydroxyphenylpyruvate dioxygenase"/>
    <property type="match status" value="1"/>
</dbReference>
<evidence type="ECO:0000256" key="1">
    <source>
        <dbReference type="ARBA" id="ARBA00001962"/>
    </source>
</evidence>
<dbReference type="InterPro" id="IPR037523">
    <property type="entry name" value="VOC_core"/>
</dbReference>
<dbReference type="EC" id="1.13.11.27" evidence="4"/>
<accession>A0A507DJ60</accession>
<dbReference type="CDD" id="cd08342">
    <property type="entry name" value="HPPD_N_like"/>
    <property type="match status" value="1"/>
</dbReference>
<evidence type="ECO:0000256" key="7">
    <source>
        <dbReference type="ARBA" id="ARBA00022878"/>
    </source>
</evidence>
<dbReference type="GO" id="GO:0006559">
    <property type="term" value="P:L-phenylalanine catabolic process"/>
    <property type="evidence" value="ECO:0007669"/>
    <property type="project" value="UniProtKB-UniPathway"/>
</dbReference>
<comment type="similarity">
    <text evidence="3">Belongs to the 4HPPD family.</text>
</comment>
<gene>
    <name evidence="11" type="ORF">CcCBS67573_g10018</name>
</gene>
<dbReference type="GO" id="GO:0003868">
    <property type="term" value="F:4-hydroxyphenylpyruvate dioxygenase activity"/>
    <property type="evidence" value="ECO:0007669"/>
    <property type="project" value="UniProtKB-EC"/>
</dbReference>
<evidence type="ECO:0000313" key="12">
    <source>
        <dbReference type="Proteomes" id="UP000320333"/>
    </source>
</evidence>
<evidence type="ECO:0000256" key="3">
    <source>
        <dbReference type="ARBA" id="ARBA00005877"/>
    </source>
</evidence>
<organism evidence="11 12">
    <name type="scientific">Chytriomyces confervae</name>
    <dbReference type="NCBI Taxonomy" id="246404"/>
    <lineage>
        <taxon>Eukaryota</taxon>
        <taxon>Fungi</taxon>
        <taxon>Fungi incertae sedis</taxon>
        <taxon>Chytridiomycota</taxon>
        <taxon>Chytridiomycota incertae sedis</taxon>
        <taxon>Chytridiomycetes</taxon>
        <taxon>Chytridiales</taxon>
        <taxon>Chytriomycetaceae</taxon>
        <taxon>Chytriomyces</taxon>
    </lineage>
</organism>
<keyword evidence="7" id="KW-0828">Tyrosine catabolism</keyword>
<name>A0A507DJ60_9FUNG</name>
<keyword evidence="12" id="KW-1185">Reference proteome</keyword>
<comment type="pathway">
    <text evidence="2">Amino-acid degradation; L-phenylalanine degradation; acetoacetate and fumarate from L-phenylalanine: step 3/6.</text>
</comment>
<dbReference type="InterPro" id="IPR004360">
    <property type="entry name" value="Glyas_Fos-R_dOase_dom"/>
</dbReference>
<dbReference type="CDD" id="cd07250">
    <property type="entry name" value="HPPD_C_like"/>
    <property type="match status" value="1"/>
</dbReference>
<dbReference type="InterPro" id="IPR005956">
    <property type="entry name" value="4OHPhenylPyrv_dOase"/>
</dbReference>
<reference evidence="11 12" key="1">
    <citation type="journal article" date="2019" name="Sci. Rep.">
        <title>Comparative genomics of chytrid fungi reveal insights into the obligate biotrophic and pathogenic lifestyle of Synchytrium endobioticum.</title>
        <authorList>
            <person name="van de Vossenberg B.T.L.H."/>
            <person name="Warris S."/>
            <person name="Nguyen H.D.T."/>
            <person name="van Gent-Pelzer M.P.E."/>
            <person name="Joly D.L."/>
            <person name="van de Geest H.C."/>
            <person name="Bonants P.J.M."/>
            <person name="Smith D.S."/>
            <person name="Levesque C.A."/>
            <person name="van der Lee T.A.J."/>
        </authorList>
    </citation>
    <scope>NUCLEOTIDE SEQUENCE [LARGE SCALE GENOMIC DNA]</scope>
    <source>
        <strain evidence="11 12">CBS 675.73</strain>
    </source>
</reference>